<feature type="signal peptide" evidence="1">
    <location>
        <begin position="1"/>
        <end position="19"/>
    </location>
</feature>
<protein>
    <submittedName>
        <fullName evidence="2">Uncharacterized protein</fullName>
    </submittedName>
</protein>
<keyword evidence="1" id="KW-0732">Signal</keyword>
<accession>A0AB39W3D2</accession>
<evidence type="ECO:0000256" key="1">
    <source>
        <dbReference type="SAM" id="SignalP"/>
    </source>
</evidence>
<reference evidence="2" key="1">
    <citation type="submission" date="2024-07" db="EMBL/GenBank/DDBJ databases">
        <authorList>
            <person name="Biller S.J."/>
        </authorList>
    </citation>
    <scope>NUCLEOTIDE SEQUENCE</scope>
    <source>
        <strain evidence="2">WC2409</strain>
    </source>
</reference>
<feature type="chain" id="PRO_5044197917" evidence="1">
    <location>
        <begin position="20"/>
        <end position="440"/>
    </location>
</feature>
<name>A0AB39W3D2_9FLAO</name>
<proteinExistence type="predicted"/>
<organism evidence="2">
    <name type="scientific">Flavobacterium sp. WC2409</name>
    <dbReference type="NCBI Taxonomy" id="3234139"/>
    <lineage>
        <taxon>Bacteria</taxon>
        <taxon>Pseudomonadati</taxon>
        <taxon>Bacteroidota</taxon>
        <taxon>Flavobacteriia</taxon>
        <taxon>Flavobacteriales</taxon>
        <taxon>Flavobacteriaceae</taxon>
        <taxon>Flavobacterium</taxon>
    </lineage>
</organism>
<sequence>MKNLKLVYLIFIITFTAYGQNDCDKALEFQDEININNSGKTVKEIHTWLKSSSFREYASSFAAGGGVEFPIDGIPVGFDASTTDTDYQKLYDAIDKGDSYFYSNEFKQNLYKKTLKEKAYDVWLECIKLKTANQIPTIKEQNNIIGEITNVGDDFFILKLKWKPTAGINTVKLKKPIIIGAECVDNTLFNNEISSEFISIPFYRDKQKEVQIILNTNDNRGSFSLKLPKANQIISVNTEINKLPKETFEVNGVRVIGQFTIEPISISFEIDAIRKIILSSELVGTIKFNVLDTKTELERDKIPESRQLNLKRVTDSFDEQNNWRRREFSVDNINGLEFSKKFYGKKIKKSIINNDYNYSSSLGQSKRKVPAFNEETKWSGERNYKIYITNIIFTENSMNGVLVIETGFPYSSEGVKGQSSYIPFRDTGKTTFKQSININY</sequence>
<evidence type="ECO:0000313" key="2">
    <source>
        <dbReference type="EMBL" id="XDU96385.1"/>
    </source>
</evidence>
<dbReference type="EMBL" id="CP165625">
    <property type="protein sequence ID" value="XDU96385.1"/>
    <property type="molecule type" value="Genomic_DNA"/>
</dbReference>
<dbReference type="RefSeq" id="WP_369753582.1">
    <property type="nucleotide sequence ID" value="NZ_CP165625.1"/>
</dbReference>
<gene>
    <name evidence="2" type="ORF">AB3G34_04580</name>
</gene>
<dbReference type="AlphaFoldDB" id="A0AB39W3D2"/>